<reference evidence="2 3" key="1">
    <citation type="submission" date="2021-01" db="EMBL/GenBank/DDBJ databases">
        <title>Prevotella A2931 sp. nov.</title>
        <authorList>
            <person name="Buhl M."/>
            <person name="Oberhettinger P."/>
        </authorList>
    </citation>
    <scope>NUCLEOTIDE SEQUENCE [LARGE SCALE GENOMIC DNA]</scope>
    <source>
        <strain evidence="2 3">A2931</strain>
    </source>
</reference>
<sequence>MLQTDSIAMEQAEGEVQNLQPMAHRQPTPAQVLSWLPKNATPEQQDSAIQANFEPGEIHWSQRPDTLHLPGWPVGKSYRDVSLPRYYKESFFSNDSLFHPELTGGRLGVAGDPVPYTPANDNFVTGVLFGVFILALIALSRLGGFIKRQAKDFFYIPRNETSSQTETSGEIRFQLFLLLQTSLLLALIYFFSTFDMAADTFAVEPYQAIGIYGGMFTVYFFMKFMVYAFTNWVFFERRANRQWLQALLFIISVQGMLLFPIVMLQVYFSLSIKTVGIYTLTVIILFKLLSFYKTHIIFFRRKGAFLQNILYFCALEIVPLLSLYGALILTNSYLKINY</sequence>
<comment type="caution">
    <text evidence="2">The sequence shown here is derived from an EMBL/GenBank/DDBJ whole genome shotgun (WGS) entry which is preliminary data.</text>
</comment>
<dbReference type="Pfam" id="PF14093">
    <property type="entry name" value="DUF4271"/>
    <property type="match status" value="1"/>
</dbReference>
<dbReference type="Proteomes" id="UP000664265">
    <property type="component" value="Unassembled WGS sequence"/>
</dbReference>
<feature type="transmembrane region" description="Helical" evidence="1">
    <location>
        <begin position="304"/>
        <end position="329"/>
    </location>
</feature>
<evidence type="ECO:0000256" key="1">
    <source>
        <dbReference type="SAM" id="Phobius"/>
    </source>
</evidence>
<accession>A0ABS3M6H4</accession>
<gene>
    <name evidence="2" type="ORF">JHU38_08355</name>
</gene>
<feature type="transmembrane region" description="Helical" evidence="1">
    <location>
        <begin position="246"/>
        <end position="268"/>
    </location>
</feature>
<keyword evidence="1" id="KW-0472">Membrane</keyword>
<protein>
    <submittedName>
        <fullName evidence="2">DUF4271 domain-containing protein</fullName>
    </submittedName>
</protein>
<evidence type="ECO:0000313" key="3">
    <source>
        <dbReference type="Proteomes" id="UP000664265"/>
    </source>
</evidence>
<proteinExistence type="predicted"/>
<keyword evidence="1" id="KW-1133">Transmembrane helix</keyword>
<feature type="transmembrane region" description="Helical" evidence="1">
    <location>
        <begin position="173"/>
        <end position="191"/>
    </location>
</feature>
<feature type="transmembrane region" description="Helical" evidence="1">
    <location>
        <begin position="211"/>
        <end position="234"/>
    </location>
</feature>
<name>A0ABS3M6H4_9BACT</name>
<feature type="transmembrane region" description="Helical" evidence="1">
    <location>
        <begin position="123"/>
        <end position="142"/>
    </location>
</feature>
<keyword evidence="1" id="KW-0812">Transmembrane</keyword>
<dbReference type="EMBL" id="JAERMS010000026">
    <property type="protein sequence ID" value="MBO1363778.1"/>
    <property type="molecule type" value="Genomic_DNA"/>
</dbReference>
<dbReference type="RefSeq" id="WP_107581873.1">
    <property type="nucleotide sequence ID" value="NZ_JAERMS010000026.1"/>
</dbReference>
<organism evidence="2 3">
    <name type="scientific">Prevotella illustrans</name>
    <dbReference type="NCBI Taxonomy" id="2800387"/>
    <lineage>
        <taxon>Bacteria</taxon>
        <taxon>Pseudomonadati</taxon>
        <taxon>Bacteroidota</taxon>
        <taxon>Bacteroidia</taxon>
        <taxon>Bacteroidales</taxon>
        <taxon>Prevotellaceae</taxon>
        <taxon>Prevotella</taxon>
    </lineage>
</organism>
<dbReference type="InterPro" id="IPR025367">
    <property type="entry name" value="DUF4271"/>
</dbReference>
<feature type="transmembrane region" description="Helical" evidence="1">
    <location>
        <begin position="274"/>
        <end position="292"/>
    </location>
</feature>
<keyword evidence="3" id="KW-1185">Reference proteome</keyword>
<evidence type="ECO:0000313" key="2">
    <source>
        <dbReference type="EMBL" id="MBO1363778.1"/>
    </source>
</evidence>